<sequence length="479" mass="51138">MGRVIDKYSTVYWLETRQLIRLALPICGAQLAQAGMSVVDVMMTGRHNATSLAAVSVGSSLWMPLMLFMTGTLMGLTPIVAHLLGAQRLNAIRPAVHQALWVAVALGVLAALLLWVTVLPIFELMEVPTQVAHASAAYLAAVAFGMPGIAVFQALRAFSDGMNHTRPALWISLVGLGFNIPANYLLIYGGDGLTSLLGSWLPNGLQQLPALGALGCGIATALSMWIMAIAMAIYTHRTRRYQGIVLWQSLALPKWSGIRELLVIGVPIGVAIFVEVTLFTLIALFIASFGEVTVGAHQVALSYTTILFMLPLSLSMALTVRVGNTLGQQRMRHARGVAWNGIGISVMVAALNSLLLWVTAAPVIALYTSNQAIQSLALSIIALAAIFQLSDSLQVNLAGALRGYKDTRIVMLITVLSYWLVGLGGGHWLGSRGLGNVAGPLGVHGYWIGLIAGLSTAALLLAWRLHTISRRLISNQESP</sequence>
<keyword evidence="6 10" id="KW-1133">Transmembrane helix</keyword>
<evidence type="ECO:0000256" key="2">
    <source>
        <dbReference type="ARBA" id="ARBA00022448"/>
    </source>
</evidence>
<dbReference type="NCBIfam" id="TIGR00797">
    <property type="entry name" value="matE"/>
    <property type="match status" value="1"/>
</dbReference>
<evidence type="ECO:0000313" key="11">
    <source>
        <dbReference type="EMBL" id="SDO08615.1"/>
    </source>
</evidence>
<dbReference type="RefSeq" id="WP_089707291.1">
    <property type="nucleotide sequence ID" value="NZ_FNII01000012.1"/>
</dbReference>
<evidence type="ECO:0000256" key="7">
    <source>
        <dbReference type="ARBA" id="ARBA00023065"/>
    </source>
</evidence>
<dbReference type="InterPro" id="IPR048279">
    <property type="entry name" value="MdtK-like"/>
</dbReference>
<evidence type="ECO:0000313" key="12">
    <source>
        <dbReference type="Proteomes" id="UP000199677"/>
    </source>
</evidence>
<dbReference type="Pfam" id="PF01554">
    <property type="entry name" value="MatE"/>
    <property type="match status" value="2"/>
</dbReference>
<evidence type="ECO:0000256" key="9">
    <source>
        <dbReference type="ARBA" id="ARBA00031636"/>
    </source>
</evidence>
<feature type="transmembrane region" description="Helical" evidence="10">
    <location>
        <begin position="372"/>
        <end position="389"/>
    </location>
</feature>
<organism evidence="11 12">
    <name type="scientific">Vreelandella arcis</name>
    <dbReference type="NCBI Taxonomy" id="416873"/>
    <lineage>
        <taxon>Bacteria</taxon>
        <taxon>Pseudomonadati</taxon>
        <taxon>Pseudomonadota</taxon>
        <taxon>Gammaproteobacteria</taxon>
        <taxon>Oceanospirillales</taxon>
        <taxon>Halomonadaceae</taxon>
        <taxon>Vreelandella</taxon>
    </lineage>
</organism>
<feature type="transmembrane region" description="Helical" evidence="10">
    <location>
        <begin position="441"/>
        <end position="463"/>
    </location>
</feature>
<evidence type="ECO:0000256" key="3">
    <source>
        <dbReference type="ARBA" id="ARBA00022449"/>
    </source>
</evidence>
<feature type="transmembrane region" description="Helical" evidence="10">
    <location>
        <begin position="61"/>
        <end position="86"/>
    </location>
</feature>
<dbReference type="CDD" id="cd13131">
    <property type="entry name" value="MATE_NorM_like"/>
    <property type="match status" value="1"/>
</dbReference>
<dbReference type="InterPro" id="IPR002528">
    <property type="entry name" value="MATE_fam"/>
</dbReference>
<reference evidence="12" key="1">
    <citation type="submission" date="2016-10" db="EMBL/GenBank/DDBJ databases">
        <authorList>
            <person name="Varghese N."/>
            <person name="Submissions S."/>
        </authorList>
    </citation>
    <scope>NUCLEOTIDE SEQUENCE [LARGE SCALE GENOMIC DNA]</scope>
    <source>
        <strain evidence="12">CGMCC 1.6494</strain>
    </source>
</reference>
<feature type="transmembrane region" description="Helical" evidence="10">
    <location>
        <begin position="409"/>
        <end position="429"/>
    </location>
</feature>
<keyword evidence="8 10" id="KW-0472">Membrane</keyword>
<evidence type="ECO:0000256" key="5">
    <source>
        <dbReference type="ARBA" id="ARBA00022692"/>
    </source>
</evidence>
<dbReference type="GO" id="GO:0015297">
    <property type="term" value="F:antiporter activity"/>
    <property type="evidence" value="ECO:0007669"/>
    <property type="project" value="UniProtKB-KW"/>
</dbReference>
<dbReference type="EMBL" id="FNII01000012">
    <property type="protein sequence ID" value="SDO08615.1"/>
    <property type="molecule type" value="Genomic_DNA"/>
</dbReference>
<feature type="transmembrane region" description="Helical" evidence="10">
    <location>
        <begin position="261"/>
        <end position="287"/>
    </location>
</feature>
<feature type="transmembrane region" description="Helical" evidence="10">
    <location>
        <begin position="299"/>
        <end position="320"/>
    </location>
</feature>
<dbReference type="Proteomes" id="UP000199677">
    <property type="component" value="Unassembled WGS sequence"/>
</dbReference>
<keyword evidence="2" id="KW-0813">Transport</keyword>
<keyword evidence="7" id="KW-0406">Ion transport</keyword>
<dbReference type="PANTHER" id="PTHR43298">
    <property type="entry name" value="MULTIDRUG RESISTANCE PROTEIN NORM-RELATED"/>
    <property type="match status" value="1"/>
</dbReference>
<keyword evidence="3" id="KW-0050">Antiport</keyword>
<feature type="transmembrane region" description="Helical" evidence="10">
    <location>
        <begin position="98"/>
        <end position="122"/>
    </location>
</feature>
<feature type="transmembrane region" description="Helical" evidence="10">
    <location>
        <begin position="208"/>
        <end position="234"/>
    </location>
</feature>
<dbReference type="GO" id="GO:0042910">
    <property type="term" value="F:xenobiotic transmembrane transporter activity"/>
    <property type="evidence" value="ECO:0007669"/>
    <property type="project" value="InterPro"/>
</dbReference>
<accession>A0A1H0GNZ8</accession>
<evidence type="ECO:0000256" key="6">
    <source>
        <dbReference type="ARBA" id="ARBA00022989"/>
    </source>
</evidence>
<proteinExistence type="predicted"/>
<dbReference type="PANTHER" id="PTHR43298:SF2">
    <property type="entry name" value="FMN_FAD EXPORTER YEEO-RELATED"/>
    <property type="match status" value="1"/>
</dbReference>
<evidence type="ECO:0000256" key="4">
    <source>
        <dbReference type="ARBA" id="ARBA00022475"/>
    </source>
</evidence>
<dbReference type="InterPro" id="IPR050222">
    <property type="entry name" value="MATE_MdtK"/>
</dbReference>
<feature type="transmembrane region" description="Helical" evidence="10">
    <location>
        <begin position="134"/>
        <end position="155"/>
    </location>
</feature>
<dbReference type="AlphaFoldDB" id="A0A1H0GNZ8"/>
<gene>
    <name evidence="11" type="ORF">SAMN04487951_112113</name>
</gene>
<protein>
    <recommendedName>
        <fullName evidence="9">Multidrug-efflux transporter</fullName>
    </recommendedName>
</protein>
<dbReference type="GO" id="GO:0005886">
    <property type="term" value="C:plasma membrane"/>
    <property type="evidence" value="ECO:0007669"/>
    <property type="project" value="UniProtKB-SubCell"/>
</dbReference>
<evidence type="ECO:0000256" key="8">
    <source>
        <dbReference type="ARBA" id="ARBA00023136"/>
    </source>
</evidence>
<feature type="transmembrane region" description="Helical" evidence="10">
    <location>
        <begin position="167"/>
        <end position="188"/>
    </location>
</feature>
<evidence type="ECO:0000256" key="1">
    <source>
        <dbReference type="ARBA" id="ARBA00004429"/>
    </source>
</evidence>
<comment type="subcellular location">
    <subcellularLocation>
        <location evidence="1">Cell inner membrane</location>
        <topology evidence="1">Multi-pass membrane protein</topology>
    </subcellularLocation>
</comment>
<feature type="transmembrane region" description="Helical" evidence="10">
    <location>
        <begin position="341"/>
        <end position="366"/>
    </location>
</feature>
<dbReference type="OrthoDB" id="9780160at2"/>
<dbReference type="GO" id="GO:0006811">
    <property type="term" value="P:monoatomic ion transport"/>
    <property type="evidence" value="ECO:0007669"/>
    <property type="project" value="UniProtKB-KW"/>
</dbReference>
<evidence type="ECO:0000256" key="10">
    <source>
        <dbReference type="SAM" id="Phobius"/>
    </source>
</evidence>
<name>A0A1H0GNZ8_9GAMM</name>
<dbReference type="PIRSF" id="PIRSF006603">
    <property type="entry name" value="DinF"/>
    <property type="match status" value="1"/>
</dbReference>
<keyword evidence="5 10" id="KW-0812">Transmembrane</keyword>
<keyword evidence="12" id="KW-1185">Reference proteome</keyword>
<keyword evidence="4" id="KW-1003">Cell membrane</keyword>
<dbReference type="STRING" id="416873.SAMN04487951_112113"/>